<proteinExistence type="predicted"/>
<dbReference type="Pfam" id="PF00621">
    <property type="entry name" value="RhoGEF"/>
    <property type="match status" value="1"/>
</dbReference>
<evidence type="ECO:0000259" key="2">
    <source>
        <dbReference type="PROSITE" id="PS50003"/>
    </source>
</evidence>
<dbReference type="SMART" id="SM00325">
    <property type="entry name" value="RhoGEF"/>
    <property type="match status" value="1"/>
</dbReference>
<feature type="region of interest" description="Disordered" evidence="1">
    <location>
        <begin position="19"/>
        <end position="64"/>
    </location>
</feature>
<name>A0A226E4R6_FOLCA</name>
<feature type="compositionally biased region" description="Polar residues" evidence="1">
    <location>
        <begin position="197"/>
        <end position="209"/>
    </location>
</feature>
<dbReference type="PANTHER" id="PTHR45834:SF3">
    <property type="entry name" value="RHO GUANINE NUCLEOTIDE EXCHANGE FACTOR 3, ISOFORM L"/>
    <property type="match status" value="1"/>
</dbReference>
<dbReference type="AlphaFoldDB" id="A0A226E4R6"/>
<dbReference type="SMART" id="SM00233">
    <property type="entry name" value="PH"/>
    <property type="match status" value="1"/>
</dbReference>
<comment type="caution">
    <text evidence="4">The sequence shown here is derived from an EMBL/GenBank/DDBJ whole genome shotgun (WGS) entry which is preliminary data.</text>
</comment>
<dbReference type="PROSITE" id="PS50003">
    <property type="entry name" value="PH_DOMAIN"/>
    <property type="match status" value="1"/>
</dbReference>
<dbReference type="SUPFAM" id="SSF48065">
    <property type="entry name" value="DBL homology domain (DH-domain)"/>
    <property type="match status" value="1"/>
</dbReference>
<dbReference type="EMBL" id="LNIX01000007">
    <property type="protein sequence ID" value="OXA52270.1"/>
    <property type="molecule type" value="Genomic_DNA"/>
</dbReference>
<feature type="compositionally biased region" description="Low complexity" evidence="1">
    <location>
        <begin position="349"/>
        <end position="360"/>
    </location>
</feature>
<dbReference type="PROSITE" id="PS50010">
    <property type="entry name" value="DH_2"/>
    <property type="match status" value="1"/>
</dbReference>
<feature type="region of interest" description="Disordered" evidence="1">
    <location>
        <begin position="469"/>
        <end position="520"/>
    </location>
</feature>
<dbReference type="GO" id="GO:0005085">
    <property type="term" value="F:guanyl-nucleotide exchange factor activity"/>
    <property type="evidence" value="ECO:0007669"/>
    <property type="project" value="InterPro"/>
</dbReference>
<dbReference type="SUPFAM" id="SSF50729">
    <property type="entry name" value="PH domain-like"/>
    <property type="match status" value="1"/>
</dbReference>
<feature type="region of interest" description="Disordered" evidence="1">
    <location>
        <begin position="1098"/>
        <end position="1124"/>
    </location>
</feature>
<evidence type="ECO:0000259" key="3">
    <source>
        <dbReference type="PROSITE" id="PS50010"/>
    </source>
</evidence>
<dbReference type="InterPro" id="IPR035899">
    <property type="entry name" value="DBL_dom_sf"/>
</dbReference>
<feature type="domain" description="DH" evidence="3">
    <location>
        <begin position="702"/>
        <end position="886"/>
    </location>
</feature>
<keyword evidence="5" id="KW-1185">Reference proteome</keyword>
<dbReference type="InterPro" id="IPR000219">
    <property type="entry name" value="DH_dom"/>
</dbReference>
<feature type="compositionally biased region" description="Low complexity" evidence="1">
    <location>
        <begin position="25"/>
        <end position="42"/>
    </location>
</feature>
<evidence type="ECO:0000313" key="4">
    <source>
        <dbReference type="EMBL" id="OXA52270.1"/>
    </source>
</evidence>
<feature type="region of interest" description="Disordered" evidence="1">
    <location>
        <begin position="267"/>
        <end position="319"/>
    </location>
</feature>
<organism evidence="4 5">
    <name type="scientific">Folsomia candida</name>
    <name type="common">Springtail</name>
    <dbReference type="NCBI Taxonomy" id="158441"/>
    <lineage>
        <taxon>Eukaryota</taxon>
        <taxon>Metazoa</taxon>
        <taxon>Ecdysozoa</taxon>
        <taxon>Arthropoda</taxon>
        <taxon>Hexapoda</taxon>
        <taxon>Collembola</taxon>
        <taxon>Entomobryomorpha</taxon>
        <taxon>Isotomoidea</taxon>
        <taxon>Isotomidae</taxon>
        <taxon>Proisotominae</taxon>
        <taxon>Folsomia</taxon>
    </lineage>
</organism>
<feature type="region of interest" description="Disordered" evidence="1">
    <location>
        <begin position="97"/>
        <end position="130"/>
    </location>
</feature>
<dbReference type="InterPro" id="IPR055251">
    <property type="entry name" value="SOS1_NGEF_PH"/>
</dbReference>
<feature type="region of interest" description="Disordered" evidence="1">
    <location>
        <begin position="197"/>
        <end position="223"/>
    </location>
</feature>
<dbReference type="Proteomes" id="UP000198287">
    <property type="component" value="Unassembled WGS sequence"/>
</dbReference>
<dbReference type="Gene3D" id="2.30.29.30">
    <property type="entry name" value="Pleckstrin-homology domain (PH domain)/Phosphotyrosine-binding domain (PTB)"/>
    <property type="match status" value="1"/>
</dbReference>
<dbReference type="InterPro" id="IPR011993">
    <property type="entry name" value="PH-like_dom_sf"/>
</dbReference>
<dbReference type="STRING" id="158441.A0A226E4R6"/>
<feature type="domain" description="PH" evidence="2">
    <location>
        <begin position="917"/>
        <end position="1023"/>
    </location>
</feature>
<protein>
    <submittedName>
        <fullName evidence="4">Rho guanine nucleotide exchange factor 4</fullName>
    </submittedName>
</protein>
<feature type="compositionally biased region" description="Polar residues" evidence="1">
    <location>
        <begin position="1051"/>
        <end position="1062"/>
    </location>
</feature>
<dbReference type="GO" id="GO:0005829">
    <property type="term" value="C:cytosol"/>
    <property type="evidence" value="ECO:0007669"/>
    <property type="project" value="TreeGrafter"/>
</dbReference>
<dbReference type="InterPro" id="IPR001849">
    <property type="entry name" value="PH_domain"/>
</dbReference>
<dbReference type="Gene3D" id="1.20.900.10">
    <property type="entry name" value="Dbl homology (DH) domain"/>
    <property type="match status" value="1"/>
</dbReference>
<dbReference type="CDD" id="cd00160">
    <property type="entry name" value="RhoGEF"/>
    <property type="match status" value="1"/>
</dbReference>
<reference evidence="4 5" key="1">
    <citation type="submission" date="2015-12" db="EMBL/GenBank/DDBJ databases">
        <title>The genome of Folsomia candida.</title>
        <authorList>
            <person name="Faddeeva A."/>
            <person name="Derks M.F."/>
            <person name="Anvar Y."/>
            <person name="Smit S."/>
            <person name="Van Straalen N."/>
            <person name="Roelofs D."/>
        </authorList>
    </citation>
    <scope>NUCLEOTIDE SEQUENCE [LARGE SCALE GENOMIC DNA]</scope>
    <source>
        <strain evidence="4 5">VU population</strain>
        <tissue evidence="4">Whole body</tissue>
    </source>
</reference>
<feature type="region of interest" description="Disordered" evidence="1">
    <location>
        <begin position="1043"/>
        <end position="1077"/>
    </location>
</feature>
<dbReference type="Pfam" id="PF22697">
    <property type="entry name" value="SOS1_NGEF_PH"/>
    <property type="match status" value="1"/>
</dbReference>
<feature type="compositionally biased region" description="Basic and acidic residues" evidence="1">
    <location>
        <begin position="495"/>
        <end position="504"/>
    </location>
</feature>
<feature type="compositionally biased region" description="Low complexity" evidence="1">
    <location>
        <begin position="1101"/>
        <end position="1113"/>
    </location>
</feature>
<evidence type="ECO:0000256" key="1">
    <source>
        <dbReference type="SAM" id="MobiDB-lite"/>
    </source>
</evidence>
<dbReference type="PANTHER" id="PTHR45834">
    <property type="entry name" value="RHO GUANINE NUCLEOTIDE EXCHANGE FACTOR 9-RELATED"/>
    <property type="match status" value="1"/>
</dbReference>
<evidence type="ECO:0000313" key="5">
    <source>
        <dbReference type="Proteomes" id="UP000198287"/>
    </source>
</evidence>
<dbReference type="OrthoDB" id="660555at2759"/>
<feature type="compositionally biased region" description="Basic residues" evidence="1">
    <location>
        <begin position="651"/>
        <end position="665"/>
    </location>
</feature>
<feature type="region of interest" description="Disordered" evidence="1">
    <location>
        <begin position="609"/>
        <end position="692"/>
    </location>
</feature>
<dbReference type="InterPro" id="IPR053086">
    <property type="entry name" value="RhoGEF_domain"/>
</dbReference>
<feature type="region of interest" description="Disordered" evidence="1">
    <location>
        <begin position="340"/>
        <end position="416"/>
    </location>
</feature>
<sequence length="1124" mass="125849">MPKMNFLQKVEDFWKDHHGSMLSLPTQTSNPTKNQQQQPPQSRHGGSRRNLSSSGYNYNLEKENGQVNANNTFLRTRRYHSSLSLHKLQTIAVNHASQRQQVANSTNSKRSQPTNNTVPQNTPLNKNRNTASLSKSSINLYKKHPQPQQSGVLASNNNKCFIILTPSSIVGPPQKSGVAPPSGLRYRSKSGIISGGNNFSEYKSTTNRNRISEEGEDGDDEEEALKGLRNREERDWNNLRHYQSSCRRSAFFSDLWIHDEPSFERLSEEKISPQSSPLSEDSDITDSKMRWQKTTASSNSSSSSTMSGEGQQRRPKSFDCSQRKAWMKYYRDMEISSVSTTANTNPGVTPSSSSSSSSHSTKPHSKITKGSISHLHLLPPQPSIDQLGPGDGGNSSSSCKIHGHPNPSEMGVPRRTPDTLGLTPSLFQRFSKTFSLRFGSNSNMNKVGGGGGGGQPGGVKVKAGKSSLAVGSSPDLHNRFDNGDMQSGKMRKEKSKSIRGEKCQSGDSGIGIDESHHPTSRLRRIRSEFIETSCHLHPDAASTFGNGAPSRNSSAAVLYAGECASAIGKMSLVEIPYWEEEKERQQQQRKNVGRGGTLAASYEDVLETKLDGDEDDGFSSGEDSGSRTGKLSDNGPDDINNDRHDNPAAYHHYHSLPHKNSRKGKKENSHHPINLTPSGRSKSLEDEQDQQDDKIIIEDNSIRGKVIREIILTEQNYVKTLNDIVQGFLNPCRARVDLFSGESVRNIFSNVEDILRLHARFLEAMKERIHPTAISSSHIGQIFTEWADHFNLYSEYCCNNPISMATVRSLMENQEYAEFFEACRRLQLMDKLPLHGFLLRPIQRICQYHLQLAELLKQTEPTHEDYPSVVGAVETMKSVAMRINDTQRQFDSLQEIIRLQNSIEGWEGSDLLNRNSTILTKGELGKSTPGKKMKDVFCCLLNKDLVFCKKDYIKKGGYVFDGRIDLEVGVWLNIDSNEEDEYFGMVHNSWRIYSHDQKTWVLFTAPTPTDKRRWITSLENAVQVKPADPRMCTMAKLTTMLSEDRPHHHQSQNYSSNFNTLPKSSKKSKGKVSNGTNGKIDADAMLIEVSKLKRSTYTNGVQQQHQQLQPVLQKDNSRASKFYV</sequence>
<feature type="compositionally biased region" description="Acidic residues" evidence="1">
    <location>
        <begin position="214"/>
        <end position="223"/>
    </location>
</feature>
<feature type="compositionally biased region" description="Low complexity" evidence="1">
    <location>
        <begin position="294"/>
        <end position="307"/>
    </location>
</feature>
<accession>A0A226E4R6</accession>
<gene>
    <name evidence="4" type="ORF">Fcan01_13850</name>
</gene>